<dbReference type="PANTHER" id="PTHR13318">
    <property type="entry name" value="PARTNER OF PAIRED, ISOFORM B-RELATED"/>
    <property type="match status" value="1"/>
</dbReference>
<dbReference type="InterPro" id="IPR032675">
    <property type="entry name" value="LRR_dom_sf"/>
</dbReference>
<dbReference type="InterPro" id="IPR001810">
    <property type="entry name" value="F-box_dom"/>
</dbReference>
<feature type="domain" description="F-box" evidence="2">
    <location>
        <begin position="59"/>
        <end position="104"/>
    </location>
</feature>
<dbReference type="GO" id="GO:0031146">
    <property type="term" value="P:SCF-dependent proteasomal ubiquitin-dependent protein catabolic process"/>
    <property type="evidence" value="ECO:0007669"/>
    <property type="project" value="TreeGrafter"/>
</dbReference>
<dbReference type="PROSITE" id="PS50181">
    <property type="entry name" value="FBOX"/>
    <property type="match status" value="1"/>
</dbReference>
<dbReference type="Gene3D" id="1.20.1280.50">
    <property type="match status" value="1"/>
</dbReference>
<dbReference type="VEuPathDB" id="FungiDB:BCV72DRAFT_258432"/>
<evidence type="ECO:0000313" key="4">
    <source>
        <dbReference type="Proteomes" id="UP000242381"/>
    </source>
</evidence>
<protein>
    <submittedName>
        <fullName evidence="3">RNI-like protein</fullName>
    </submittedName>
</protein>
<accession>A0A1X0S426</accession>
<evidence type="ECO:0000256" key="1">
    <source>
        <dbReference type="SAM" id="Phobius"/>
    </source>
</evidence>
<dbReference type="SMART" id="SM00256">
    <property type="entry name" value="FBOX"/>
    <property type="match status" value="1"/>
</dbReference>
<proteinExistence type="predicted"/>
<evidence type="ECO:0000313" key="3">
    <source>
        <dbReference type="EMBL" id="ORE19060.1"/>
    </source>
</evidence>
<dbReference type="InterPro" id="IPR036047">
    <property type="entry name" value="F-box-like_dom_sf"/>
</dbReference>
<dbReference type="EMBL" id="KV921317">
    <property type="protein sequence ID" value="ORE19060.1"/>
    <property type="molecule type" value="Genomic_DNA"/>
</dbReference>
<dbReference type="InterPro" id="IPR006553">
    <property type="entry name" value="Leu-rich_rpt_Cys-con_subtyp"/>
</dbReference>
<evidence type="ECO:0000259" key="2">
    <source>
        <dbReference type="PROSITE" id="PS50181"/>
    </source>
</evidence>
<name>A0A1X0S426_RHIZD</name>
<dbReference type="Pfam" id="PF13516">
    <property type="entry name" value="LRR_6"/>
    <property type="match status" value="1"/>
</dbReference>
<dbReference type="OMA" id="CTIRHIV"/>
<organism evidence="3 4">
    <name type="scientific">Rhizopus microsporus</name>
    <dbReference type="NCBI Taxonomy" id="58291"/>
    <lineage>
        <taxon>Eukaryota</taxon>
        <taxon>Fungi</taxon>
        <taxon>Fungi incertae sedis</taxon>
        <taxon>Mucoromycota</taxon>
        <taxon>Mucoromycotina</taxon>
        <taxon>Mucoromycetes</taxon>
        <taxon>Mucorales</taxon>
        <taxon>Mucorineae</taxon>
        <taxon>Rhizopodaceae</taxon>
        <taxon>Rhizopus</taxon>
    </lineage>
</organism>
<reference evidence="3 4" key="1">
    <citation type="journal article" date="2016" name="Proc. Natl. Acad. Sci. U.S.A.">
        <title>Lipid metabolic changes in an early divergent fungus govern the establishment of a mutualistic symbiosis with endobacteria.</title>
        <authorList>
            <person name="Lastovetsky O.A."/>
            <person name="Gaspar M.L."/>
            <person name="Mondo S.J."/>
            <person name="LaButti K.M."/>
            <person name="Sandor L."/>
            <person name="Grigoriev I.V."/>
            <person name="Henry S.A."/>
            <person name="Pawlowska T.E."/>
        </authorList>
    </citation>
    <scope>NUCLEOTIDE SEQUENCE [LARGE SCALE GENOMIC DNA]</scope>
    <source>
        <strain evidence="3 4">ATCC 11559</strain>
    </source>
</reference>
<dbReference type="Gene3D" id="3.80.10.10">
    <property type="entry name" value="Ribonuclease Inhibitor"/>
    <property type="match status" value="2"/>
</dbReference>
<dbReference type="Pfam" id="PF12937">
    <property type="entry name" value="F-box-like"/>
    <property type="match status" value="1"/>
</dbReference>
<gene>
    <name evidence="3" type="ORF">BCV71DRAFT_226525</name>
</gene>
<keyword evidence="1" id="KW-0812">Transmembrane</keyword>
<keyword evidence="1" id="KW-0472">Membrane</keyword>
<dbReference type="Proteomes" id="UP000242381">
    <property type="component" value="Unassembled WGS sequence"/>
</dbReference>
<dbReference type="SUPFAM" id="SSF52047">
    <property type="entry name" value="RNI-like"/>
    <property type="match status" value="1"/>
</dbReference>
<dbReference type="GO" id="GO:0019005">
    <property type="term" value="C:SCF ubiquitin ligase complex"/>
    <property type="evidence" value="ECO:0007669"/>
    <property type="project" value="TreeGrafter"/>
</dbReference>
<keyword evidence="1" id="KW-1133">Transmembrane helix</keyword>
<dbReference type="InterPro" id="IPR001611">
    <property type="entry name" value="Leu-rich_rpt"/>
</dbReference>
<dbReference type="SMART" id="SM00367">
    <property type="entry name" value="LRR_CC"/>
    <property type="match status" value="7"/>
</dbReference>
<dbReference type="AlphaFoldDB" id="A0A1X0S426"/>
<dbReference type="SUPFAM" id="SSF81383">
    <property type="entry name" value="F-box domain"/>
    <property type="match status" value="1"/>
</dbReference>
<sequence>MFIKSIIDWIHFFICLYIHIISTIKAAIYIAKYDYPVRPQRSCKKMPVIISRRRRLVRNNKIKSLPTEILLLIFNQLDQKDLYHCLTVSKQWKKIITPLLWKVATPLRPILNCGQKFPSIYFPIHFQQYGHSIQSLDLSLIAHHVNDSTIRQIIYYCPNITKLNLTNCRAITDESFRLLARAPLAHNLESLVLTNCRQITDRSLYYLSTVCDQLKLLHLNGCVHIGHSGVTRLMTITGKSIRHLRINDCPLLTGATIQAVGRYCGPKLESIDLSRLPFKHTDIVKLVKQCPNITQLDMSLKNPIRSDFMSRSAAATVSDPDRHIHELSGFIELLNQLNIHPTLSAESARHRRFILEQQRVRDLVCDRTIEYVSIHLKNLKRLDLSHWACLTDSGVRTLADNCRHLSEISLLGCTSVTKRGYKYLAEAYCINNNNNQRCSSLSDHESLASTVVEVERSNSTPLPTTKTTF</sequence>
<feature type="transmembrane region" description="Helical" evidence="1">
    <location>
        <begin position="12"/>
        <end position="31"/>
    </location>
</feature>